<keyword evidence="1" id="KW-0472">Membrane</keyword>
<name>A0A0G2Z6M7_9BACT</name>
<dbReference type="AlphaFoldDB" id="A0A0G2Z6M7"/>
<gene>
    <name evidence="2" type="ORF">IX53_04895</name>
</gene>
<evidence type="ECO:0000256" key="1">
    <source>
        <dbReference type="SAM" id="Phobius"/>
    </source>
</evidence>
<proteinExistence type="predicted"/>
<feature type="transmembrane region" description="Helical" evidence="1">
    <location>
        <begin position="29"/>
        <end position="62"/>
    </location>
</feature>
<dbReference type="RefSeq" id="WP_047754394.1">
    <property type="nucleotide sequence ID" value="NZ_CAJUHA010000008.1"/>
</dbReference>
<dbReference type="Proteomes" id="UP000035159">
    <property type="component" value="Chromosome"/>
</dbReference>
<evidence type="ECO:0000313" key="3">
    <source>
        <dbReference type="Proteomes" id="UP000035159"/>
    </source>
</evidence>
<keyword evidence="1" id="KW-1133">Transmembrane helix</keyword>
<dbReference type="EMBL" id="CP011232">
    <property type="protein sequence ID" value="AKI97260.1"/>
    <property type="molecule type" value="Genomic_DNA"/>
</dbReference>
<organism evidence="2 3">
    <name type="scientific">Kosmotoga pacifica</name>
    <dbReference type="NCBI Taxonomy" id="1330330"/>
    <lineage>
        <taxon>Bacteria</taxon>
        <taxon>Thermotogati</taxon>
        <taxon>Thermotogota</taxon>
        <taxon>Thermotogae</taxon>
        <taxon>Kosmotogales</taxon>
        <taxon>Kosmotogaceae</taxon>
        <taxon>Kosmotoga</taxon>
    </lineage>
</organism>
<keyword evidence="3" id="KW-1185">Reference proteome</keyword>
<reference evidence="2 3" key="1">
    <citation type="submission" date="2015-04" db="EMBL/GenBank/DDBJ databases">
        <title>Complete Genome Sequence of Kosmotoga pacifica SLHLJ1.</title>
        <authorList>
            <person name="Jiang L.J."/>
            <person name="Shao Z.Z."/>
            <person name="Jebbar M."/>
        </authorList>
    </citation>
    <scope>NUCLEOTIDE SEQUENCE [LARGE SCALE GENOMIC DNA]</scope>
    <source>
        <strain evidence="2 3">SLHLJ1</strain>
    </source>
</reference>
<sequence>MVGFLAIIGALFLLYLAIRSFPVVLTIIAGLGVLLIVIFVIMGITIIFLPVLLLLGLVLLIARLLAR</sequence>
<dbReference type="STRING" id="1330330.IX53_04895"/>
<dbReference type="PATRIC" id="fig|1330330.3.peg.985"/>
<keyword evidence="1" id="KW-0812">Transmembrane</keyword>
<accession>A0A0G2Z6M7</accession>
<dbReference type="KEGG" id="kpf:IX53_04895"/>
<evidence type="ECO:0000313" key="2">
    <source>
        <dbReference type="EMBL" id="AKI97260.1"/>
    </source>
</evidence>
<protein>
    <submittedName>
        <fullName evidence="2">Uncharacterized protein</fullName>
    </submittedName>
</protein>